<accession>A0A1J5PHF5</accession>
<organism evidence="1">
    <name type="scientific">mine drainage metagenome</name>
    <dbReference type="NCBI Taxonomy" id="410659"/>
    <lineage>
        <taxon>unclassified sequences</taxon>
        <taxon>metagenomes</taxon>
        <taxon>ecological metagenomes</taxon>
    </lineage>
</organism>
<reference evidence="1" key="1">
    <citation type="submission" date="2016-10" db="EMBL/GenBank/DDBJ databases">
        <title>Sequence of Gallionella enrichment culture.</title>
        <authorList>
            <person name="Poehlein A."/>
            <person name="Muehling M."/>
            <person name="Daniel R."/>
        </authorList>
    </citation>
    <scope>NUCLEOTIDE SEQUENCE</scope>
</reference>
<comment type="caution">
    <text evidence="1">The sequence shown here is derived from an EMBL/GenBank/DDBJ whole genome shotgun (WGS) entry which is preliminary data.</text>
</comment>
<dbReference type="AlphaFoldDB" id="A0A1J5PHF5"/>
<name>A0A1J5PHF5_9ZZZZ</name>
<protein>
    <submittedName>
        <fullName evidence="1">Uncharacterized protein</fullName>
    </submittedName>
</protein>
<proteinExistence type="predicted"/>
<gene>
    <name evidence="1" type="ORF">GALL_554750</name>
</gene>
<sequence>MRITLIIAATLAMAITTPAVAYPTWTSYYLIQDNVTKTCKVVDIKPTPDGVSSLVYESRVLAEAAIAEASKYEPLDCTIKQPSLF</sequence>
<dbReference type="EMBL" id="MLJW01009412">
    <property type="protein sequence ID" value="OIQ62989.1"/>
    <property type="molecule type" value="Genomic_DNA"/>
</dbReference>
<evidence type="ECO:0000313" key="1">
    <source>
        <dbReference type="EMBL" id="OIQ62989.1"/>
    </source>
</evidence>